<reference evidence="1" key="1">
    <citation type="submission" date="2020-04" db="EMBL/GenBank/DDBJ databases">
        <authorList>
            <person name="Alioto T."/>
            <person name="Alioto T."/>
            <person name="Gomez Garrido J."/>
        </authorList>
    </citation>
    <scope>NUCLEOTIDE SEQUENCE</scope>
    <source>
        <strain evidence="1">A484AB</strain>
    </source>
</reference>
<feature type="non-terminal residue" evidence="1">
    <location>
        <position position="151"/>
    </location>
</feature>
<feature type="non-terminal residue" evidence="1">
    <location>
        <position position="1"/>
    </location>
</feature>
<organism evidence="1 2">
    <name type="scientific">Paramuricea clavata</name>
    <name type="common">Red gorgonian</name>
    <name type="synonym">Violescent sea-whip</name>
    <dbReference type="NCBI Taxonomy" id="317549"/>
    <lineage>
        <taxon>Eukaryota</taxon>
        <taxon>Metazoa</taxon>
        <taxon>Cnidaria</taxon>
        <taxon>Anthozoa</taxon>
        <taxon>Octocorallia</taxon>
        <taxon>Malacalcyonacea</taxon>
        <taxon>Plexauridae</taxon>
        <taxon>Paramuricea</taxon>
    </lineage>
</organism>
<protein>
    <submittedName>
        <fullName evidence="1">Uncharacterized protein</fullName>
    </submittedName>
</protein>
<evidence type="ECO:0000313" key="2">
    <source>
        <dbReference type="Proteomes" id="UP001152795"/>
    </source>
</evidence>
<keyword evidence="2" id="KW-1185">Reference proteome</keyword>
<evidence type="ECO:0000313" key="1">
    <source>
        <dbReference type="EMBL" id="CAB4027211.1"/>
    </source>
</evidence>
<gene>
    <name evidence="1" type="ORF">PACLA_8A070361</name>
</gene>
<dbReference type="EMBL" id="CACRXK020014667">
    <property type="protein sequence ID" value="CAB4027211.1"/>
    <property type="molecule type" value="Genomic_DNA"/>
</dbReference>
<dbReference type="AlphaFoldDB" id="A0A6S7JAK5"/>
<dbReference type="Proteomes" id="UP001152795">
    <property type="component" value="Unassembled WGS sequence"/>
</dbReference>
<accession>A0A6S7JAK5</accession>
<sequence length="151" mass="16719">AKTVGDALYVLWSVNSGTLPGNVSGPIDFRVHFCPLNMFQELYCQQVNITLCNATYQKLPYLSANISTQQDELTDYIRAGHPLSLFVKNSSTSTSANWNETSAEFMCIVNNIDECLAAHEGPLSELKGQVLIIASYGINKEEKILDVKQNQ</sequence>
<comment type="caution">
    <text evidence="1">The sequence shown here is derived from an EMBL/GenBank/DDBJ whole genome shotgun (WGS) entry which is preliminary data.</text>
</comment>
<proteinExistence type="predicted"/>
<name>A0A6S7JAK5_PARCT</name>